<evidence type="ECO:0000259" key="2">
    <source>
        <dbReference type="PROSITE" id="PS51468"/>
    </source>
</evidence>
<gene>
    <name evidence="3" type="ORF">M9980_02875</name>
</gene>
<dbReference type="Pfam" id="PF08487">
    <property type="entry name" value="VIT"/>
    <property type="match status" value="1"/>
</dbReference>
<feature type="transmembrane region" description="Helical" evidence="1">
    <location>
        <begin position="12"/>
        <end position="40"/>
    </location>
</feature>
<keyword evidence="1" id="KW-0472">Membrane</keyword>
<evidence type="ECO:0000313" key="4">
    <source>
        <dbReference type="Proteomes" id="UP001055580"/>
    </source>
</evidence>
<keyword evidence="1" id="KW-0812">Transmembrane</keyword>
<accession>A0ABY4U094</accession>
<sequence length="772" mass="80998">MSYRNPFVPARTASLVVAVLFPALVIAIEFATGICADAFFDPMPTLGHLLLVAAVPGVNFLLWRAAGREDGGPAWLLVAGGAGIAIAISYALLFLPMLPFALIAILLLGIGLLPFAPLAALVCAWRWIAELSVCHAHAWRRVSAGVSIGIVALSIVDLPATATQIALARYAGDDAEQASAVGLMRRLGDRELLLRLSYGDAARATGIASLLVTVWSDGPFGNTLPPTAPARELYYRVTGTAFNVAPRPGHGPADRMRWSGWDEDQGGEAVGGRVEGLTLAGSRIDGSVAGRDNLAYLEWTIDLANAQPVVREGRFTLALPEGAVASRATLWVNGEPREASIARRATARAAYTSVVRASRDPLLVTTDGAQRLLVQAFPIPANASLRLRIGITAPFAIGADGARSLALPAIVERNFDIPDTVTHAVWIDGDQPIGGAAHGSIRDADLLARRPVVTLLRAAAPWSVVGGSPASGTAPALAVEQRVARVAARPAPLMIVVDAATDTAQAAAALPSALNGVAPGVPVGLAIAGDAVTLVDPRPWSPDQASRIRTALAQARFVGGADSRAALARAVAAMPDRDATLLWVHGAQPVRFARPEPALEQVLDRSAALPRLIRYQTVPGRAMTVADHGWFDTARMPRASGDPVADLRAIVADAAGAAPRWQVARGMASAPATGSEHIVRLWAADRLTAASGERGKARDASIDLAHRLNIVTPVSGAVVLETDKDYRANGLPVPDADAVPTVPEPETWALLICVAFAAAWMLHRRRRAEAWA</sequence>
<feature type="transmembrane region" description="Helical" evidence="1">
    <location>
        <begin position="101"/>
        <end position="126"/>
    </location>
</feature>
<organism evidence="3 4">
    <name type="scientific">Sphingomonas donggukensis</name>
    <dbReference type="NCBI Taxonomy" id="2949093"/>
    <lineage>
        <taxon>Bacteria</taxon>
        <taxon>Pseudomonadati</taxon>
        <taxon>Pseudomonadota</taxon>
        <taxon>Alphaproteobacteria</taxon>
        <taxon>Sphingomonadales</taxon>
        <taxon>Sphingomonadaceae</taxon>
        <taxon>Sphingomonas</taxon>
    </lineage>
</organism>
<reference evidence="3" key="1">
    <citation type="submission" date="2022-05" db="EMBL/GenBank/DDBJ databases">
        <title>Sphingomonas sp. strain RMG20 Genome sequencing and assembly.</title>
        <authorList>
            <person name="Kim I."/>
        </authorList>
    </citation>
    <scope>NUCLEOTIDE SEQUENCE</scope>
    <source>
        <strain evidence="3">RMG20</strain>
    </source>
</reference>
<dbReference type="InterPro" id="IPR013694">
    <property type="entry name" value="VIT"/>
</dbReference>
<feature type="domain" description="VIT" evidence="2">
    <location>
        <begin position="263"/>
        <end position="393"/>
    </location>
</feature>
<evidence type="ECO:0000256" key="1">
    <source>
        <dbReference type="SAM" id="Phobius"/>
    </source>
</evidence>
<dbReference type="InterPro" id="IPR013424">
    <property type="entry name" value="Ice-binding_C"/>
</dbReference>
<keyword evidence="1" id="KW-1133">Transmembrane helix</keyword>
<dbReference type="RefSeq" id="WP_250753134.1">
    <property type="nucleotide sequence ID" value="NZ_CP098401.1"/>
</dbReference>
<keyword evidence="4" id="KW-1185">Reference proteome</keyword>
<dbReference type="NCBIfam" id="TIGR02595">
    <property type="entry name" value="PEP_CTERM"/>
    <property type="match status" value="1"/>
</dbReference>
<name>A0ABY4U094_9SPHN</name>
<protein>
    <submittedName>
        <fullName evidence="3">PEP-CTERM sorting domain-containing protein</fullName>
    </submittedName>
</protein>
<dbReference type="Proteomes" id="UP001055580">
    <property type="component" value="Chromosome"/>
</dbReference>
<feature type="transmembrane region" description="Helical" evidence="1">
    <location>
        <begin position="75"/>
        <end position="95"/>
    </location>
</feature>
<feature type="transmembrane region" description="Helical" evidence="1">
    <location>
        <begin position="46"/>
        <end position="63"/>
    </location>
</feature>
<evidence type="ECO:0000313" key="3">
    <source>
        <dbReference type="EMBL" id="URW76191.1"/>
    </source>
</evidence>
<dbReference type="PROSITE" id="PS51468">
    <property type="entry name" value="VIT"/>
    <property type="match status" value="1"/>
</dbReference>
<dbReference type="EMBL" id="CP098401">
    <property type="protein sequence ID" value="URW76191.1"/>
    <property type="molecule type" value="Genomic_DNA"/>
</dbReference>
<feature type="transmembrane region" description="Helical" evidence="1">
    <location>
        <begin position="138"/>
        <end position="156"/>
    </location>
</feature>
<proteinExistence type="predicted"/>